<feature type="domain" description="DUF4456" evidence="4">
    <location>
        <begin position="1049"/>
        <end position="1252"/>
    </location>
</feature>
<sequence length="1426" mass="165218">MNEVAILPKNAPSLHSTQTGHLKRYQEKLTQKYLEIIGFLQHSAEESSKKTSEILQSKMEEYQKEKQDLMNQQREFIESMGKNATNFEQLKLNLESIGNEMIKKSICLREESIEIYDKSFASLQPIVNESFKKCEIFVSQLPANLPFRLETVVQHLNESYITTKSTLLRSLFNEEIDARNIAADASEEFVQRSDEWCVNKFTVLVEEAKERLVFQKLCDFGTIFTDFYKDQKKFTLCFKKVLQNVMLIMPPDSFSTNDFDTWWKEAHDIMTFHSNFIDTFLKKIEDKINETKNNNIEYIENLEKELNSLKSETEANQAMSEIIPLFKQCRKYSENFLSKLRRYWENRSNAIQSSFDSIKAFIMPIIEIYQNCINKSNESKSSVIASQKELRDNSTQLLSEYENDIAQHINEIQLLVTEKDIKNAVDKCKSILDKIESEYRTFYDKAIKIYDDEQPKVLQVFESTENELLQLTKLRKTSISQDWIASMGSARSNSKLNTPQSMRRQKRPNSRAVKKRAKKGKEDEKVEIFHFELENGGGKYEETEMLTIIPPVEEFIDEATLPPIPVKGKGARGGRGGGRGANTRGSRGGRGGGRGGANSNNSGKIKPNIDDIDDVEVPDFVLFETVPKINDEDISIIVYTPQNVEIEEWKNNFRKALVKSFMDLYAEQITFTNYDHERDMLADELNERMRTHTSRGNSIELNVGQTRLIRLESRKVQLEKHFRKATLIFNKGLKGIETNIDKKTAELKNEASKLHSFIEELEKQKTSQTFQQLNQEFTIKLKNFSVKVVNQMEIQKKEIDEFITNFKASNDRFVNTLGGADEVFSDEERDMCLKFFERMNVQIEQIVEALNNKETEIKNGIDDDVKAITDEFNNLFPHHRNDMIFVDAMQAAQVEAKSKLDSLIFRNKQNEADVTRAIEKVKQSRDPSDDPQLAIEKEFESLENMRMTILSRARFLNILKSKISTDPIAFQVILGNELTEAEKQLSDIGSARKSIGRSRQGTNKIRPDSAKRMAISRKSGDLLNDSLQTIQGKIEIIGSEMISKLTPSINEYYTSLKTRKHQITRPEKIPALPAECIEKNKNRWQQTMSVFPSIYEECCRVFRNQVASAIEVAKDSVPYVYALYNKFYILHQNELKEKLFSDFNEEFKLLVDGKQEHRNRLTPRIIDENNTDELLGLIEEENIRKKNEAELVKNFNENVLNSEVKTMQLFIGHLPLITRTFLQTFDAFVLPEDLVNGTNGKDNQPPPQVENATRMTLKEMLKEKERRANNPVNDPFRPFPQKAWPSLNVQMMPLVWYMIKPSEITTTQAPPTARRQSRRRREDRKRDEKKGITSSSSDIAEVDKLPVQYSLETPLHRCVIFERNKSYSDYETALADRVDKFKSYVTSLEQDLVAFDKYWRRCIVSMKPGFKFPDEVPPPSRNEKHR</sequence>
<dbReference type="GeneID" id="94846097"/>
<gene>
    <name evidence="5" type="ORF">TRFO_37380</name>
</gene>
<dbReference type="Pfam" id="PF14643">
    <property type="entry name" value="DUF4455"/>
    <property type="match status" value="1"/>
</dbReference>
<dbReference type="VEuPathDB" id="TrichDB:TRFO_37380"/>
<keyword evidence="6" id="KW-1185">Reference proteome</keyword>
<dbReference type="RefSeq" id="XP_068349574.1">
    <property type="nucleotide sequence ID" value="XM_068511393.1"/>
</dbReference>
<feature type="coiled-coil region" evidence="1">
    <location>
        <begin position="281"/>
        <end position="319"/>
    </location>
</feature>
<dbReference type="SUPFAM" id="SSF58113">
    <property type="entry name" value="Apolipoprotein A-I"/>
    <property type="match status" value="1"/>
</dbReference>
<dbReference type="PANTHER" id="PTHR21444:SF14">
    <property type="entry name" value="COILED-COIL DOMAIN-CONTAINING PROTEIN 180"/>
    <property type="match status" value="1"/>
</dbReference>
<dbReference type="Proteomes" id="UP000179807">
    <property type="component" value="Unassembled WGS sequence"/>
</dbReference>
<feature type="region of interest" description="Disordered" evidence="2">
    <location>
        <begin position="562"/>
        <end position="609"/>
    </location>
</feature>
<protein>
    <recommendedName>
        <fullName evidence="7">DUF4455 domain-containing protein</fullName>
    </recommendedName>
</protein>
<dbReference type="InterPro" id="IPR027914">
    <property type="entry name" value="DUF4456"/>
</dbReference>
<feature type="compositionally biased region" description="Polar residues" evidence="2">
    <location>
        <begin position="490"/>
        <end position="502"/>
    </location>
</feature>
<organism evidence="5 6">
    <name type="scientific">Tritrichomonas foetus</name>
    <dbReference type="NCBI Taxonomy" id="1144522"/>
    <lineage>
        <taxon>Eukaryota</taxon>
        <taxon>Metamonada</taxon>
        <taxon>Parabasalia</taxon>
        <taxon>Tritrichomonadida</taxon>
        <taxon>Tritrichomonadidae</taxon>
        <taxon>Tritrichomonas</taxon>
    </lineage>
</organism>
<feature type="domain" description="DUF4455" evidence="3">
    <location>
        <begin position="26"/>
        <end position="478"/>
    </location>
</feature>
<evidence type="ECO:0000259" key="3">
    <source>
        <dbReference type="Pfam" id="PF14643"/>
    </source>
</evidence>
<dbReference type="PANTHER" id="PTHR21444">
    <property type="entry name" value="COILED-COIL DOMAIN-CONTAINING PROTEIN 180"/>
    <property type="match status" value="1"/>
</dbReference>
<evidence type="ECO:0008006" key="7">
    <source>
        <dbReference type="Google" id="ProtNLM"/>
    </source>
</evidence>
<comment type="caution">
    <text evidence="5">The sequence shown here is derived from an EMBL/GenBank/DDBJ whole genome shotgun (WGS) entry which is preliminary data.</text>
</comment>
<reference evidence="5" key="1">
    <citation type="submission" date="2016-10" db="EMBL/GenBank/DDBJ databases">
        <authorList>
            <person name="Benchimol M."/>
            <person name="Almeida L.G."/>
            <person name="Vasconcelos A.T."/>
            <person name="Perreira-Neves A."/>
            <person name="Rosa I.A."/>
            <person name="Tasca T."/>
            <person name="Bogo M.R."/>
            <person name="de Souza W."/>
        </authorList>
    </citation>
    <scope>NUCLEOTIDE SEQUENCE [LARGE SCALE GENOMIC DNA]</scope>
    <source>
        <strain evidence="5">K</strain>
    </source>
</reference>
<keyword evidence="1" id="KW-0175">Coiled coil</keyword>
<feature type="coiled-coil region" evidence="1">
    <location>
        <begin position="45"/>
        <end position="79"/>
    </location>
</feature>
<evidence type="ECO:0000313" key="6">
    <source>
        <dbReference type="Proteomes" id="UP000179807"/>
    </source>
</evidence>
<feature type="coiled-coil region" evidence="1">
    <location>
        <begin position="384"/>
        <end position="418"/>
    </location>
</feature>
<proteinExistence type="predicted"/>
<dbReference type="Pfam" id="PF14644">
    <property type="entry name" value="DUF4456"/>
    <property type="match status" value="1"/>
</dbReference>
<feature type="region of interest" description="Disordered" evidence="2">
    <location>
        <begin position="1306"/>
        <end position="1337"/>
    </location>
</feature>
<feature type="coiled-coil region" evidence="1">
    <location>
        <begin position="733"/>
        <end position="764"/>
    </location>
</feature>
<accession>A0A1J4JG63</accession>
<dbReference type="EMBL" id="MLAK01001176">
    <property type="protein sequence ID" value="OHS96437.1"/>
    <property type="molecule type" value="Genomic_DNA"/>
</dbReference>
<feature type="compositionally biased region" description="Basic residues" evidence="2">
    <location>
        <begin position="503"/>
        <end position="519"/>
    </location>
</feature>
<evidence type="ECO:0000259" key="4">
    <source>
        <dbReference type="Pfam" id="PF14644"/>
    </source>
</evidence>
<evidence type="ECO:0000256" key="1">
    <source>
        <dbReference type="SAM" id="Coils"/>
    </source>
</evidence>
<dbReference type="OrthoDB" id="10545852at2759"/>
<evidence type="ECO:0000256" key="2">
    <source>
        <dbReference type="SAM" id="MobiDB-lite"/>
    </source>
</evidence>
<dbReference type="InterPro" id="IPR028089">
    <property type="entry name" value="DUF4455"/>
</dbReference>
<name>A0A1J4JG63_9EUKA</name>
<feature type="compositionally biased region" description="Gly residues" evidence="2">
    <location>
        <begin position="571"/>
        <end position="596"/>
    </location>
</feature>
<feature type="region of interest" description="Disordered" evidence="2">
    <location>
        <begin position="490"/>
        <end position="521"/>
    </location>
</feature>
<evidence type="ECO:0000313" key="5">
    <source>
        <dbReference type="EMBL" id="OHS96437.1"/>
    </source>
</evidence>